<gene>
    <name evidence="9" type="ORF">EST38_g3271</name>
</gene>
<dbReference type="GO" id="GO:0000727">
    <property type="term" value="P:double-strand break repair via break-induced replication"/>
    <property type="evidence" value="ECO:0007669"/>
    <property type="project" value="TreeGrafter"/>
</dbReference>
<dbReference type="InterPro" id="IPR040203">
    <property type="entry name" value="Sld2"/>
</dbReference>
<keyword evidence="6 7" id="KW-0131">Cell cycle</keyword>
<evidence type="ECO:0000256" key="2">
    <source>
        <dbReference type="ARBA" id="ARBA00007276"/>
    </source>
</evidence>
<evidence type="ECO:0000256" key="1">
    <source>
        <dbReference type="ARBA" id="ARBA00004123"/>
    </source>
</evidence>
<evidence type="ECO:0000256" key="7">
    <source>
        <dbReference type="RuleBase" id="RU367067"/>
    </source>
</evidence>
<dbReference type="InterPro" id="IPR021110">
    <property type="entry name" value="DNA_rep_checkpnt_protein"/>
</dbReference>
<dbReference type="PANTHER" id="PTHR28124">
    <property type="entry name" value="DNA REPLICATION REGULATOR SLD2"/>
    <property type="match status" value="1"/>
</dbReference>
<sequence>MNDLASLRAEIKTWERTFKAEQGREPTVDDIKKLPDIAQKYKLYKKLSKAGANPPPTQQSTSLQSPSTPTRPSKARNDTSTLVALTSRVVAPTAPLSSFNPFSPQKKKGKERERPEPRIPQPLFNPFASPTKPHPKPQSVDGLEYPTFGTVLSEKPASPPAPSSAVSRARKRLRGEPVSPSPSKEKRRRTGSQTTLNFPRLALGLNAKFPSREATQEDSDDEHESSFVDDSPMKPAGRAFTLLFDEAQPPLSGDIFGLKNSSNKAEKGKPESNDFFPEFEPIQPPEPQSNTTERPPPSVPNSTPPDTSGASQPSDSSAEVEAGDKENTIEPNRRSRSPLLPPSPPPAAATSKGPGKRKADSRTFANRKKMKVAKGGNTDDEDASDGSDLKTKVKIVDRTQLKRSRAEDDVDPEFDPILDLPRETHDPNPLLNPELQSQAIDVNLPEKFKEVLDLKTAHWKGQPVSENKLVDSLLYGRRTTCYDSKKGEIWDVGEDEDVDEDKRGDADEEWDGEPVPWEVAEF</sequence>
<feature type="compositionally biased region" description="Pro residues" evidence="8">
    <location>
        <begin position="294"/>
        <end position="303"/>
    </location>
</feature>
<evidence type="ECO:0000313" key="9">
    <source>
        <dbReference type="EMBL" id="RXW22564.1"/>
    </source>
</evidence>
<dbReference type="GO" id="GO:0003688">
    <property type="term" value="F:DNA replication origin binding"/>
    <property type="evidence" value="ECO:0007669"/>
    <property type="project" value="TreeGrafter"/>
</dbReference>
<feature type="compositionally biased region" description="Basic and acidic residues" evidence="8">
    <location>
        <begin position="387"/>
        <end position="407"/>
    </location>
</feature>
<evidence type="ECO:0000256" key="5">
    <source>
        <dbReference type="ARBA" id="ARBA00023242"/>
    </source>
</evidence>
<dbReference type="PANTHER" id="PTHR28124:SF1">
    <property type="entry name" value="DNA REPLICATION REGULATOR SLD2"/>
    <property type="match status" value="1"/>
</dbReference>
<evidence type="ECO:0000256" key="3">
    <source>
        <dbReference type="ARBA" id="ARBA00018363"/>
    </source>
</evidence>
<dbReference type="Gene3D" id="1.10.10.1460">
    <property type="match status" value="1"/>
</dbReference>
<dbReference type="Pfam" id="PF11719">
    <property type="entry name" value="Drc1-Sld2"/>
    <property type="match status" value="1"/>
</dbReference>
<keyword evidence="4 7" id="KW-0235">DNA replication</keyword>
<dbReference type="AlphaFoldDB" id="A0A4Q2DTX5"/>
<feature type="compositionally biased region" description="Low complexity" evidence="8">
    <location>
        <begin position="58"/>
        <end position="72"/>
    </location>
</feature>
<dbReference type="EMBL" id="SDEE01000067">
    <property type="protein sequence ID" value="RXW22564.1"/>
    <property type="molecule type" value="Genomic_DNA"/>
</dbReference>
<comment type="function">
    <text evidence="7">Has a role in the initiation of DNA replication. Required at S-phase checkpoint.</text>
</comment>
<feature type="compositionally biased region" description="Basic and acidic residues" evidence="8">
    <location>
        <begin position="322"/>
        <end position="333"/>
    </location>
</feature>
<dbReference type="FunFam" id="1.10.10.1460:FF:000001">
    <property type="entry name" value="DNA replication regulator Sld2"/>
    <property type="match status" value="1"/>
</dbReference>
<dbReference type="GO" id="GO:0031261">
    <property type="term" value="C:DNA replication preinitiation complex"/>
    <property type="evidence" value="ECO:0007669"/>
    <property type="project" value="TreeGrafter"/>
</dbReference>
<evidence type="ECO:0000313" key="10">
    <source>
        <dbReference type="Proteomes" id="UP000290288"/>
    </source>
</evidence>
<evidence type="ECO:0000256" key="6">
    <source>
        <dbReference type="ARBA" id="ARBA00023306"/>
    </source>
</evidence>
<dbReference type="STRING" id="2316362.A0A4Q2DTX5"/>
<keyword evidence="10" id="KW-1185">Reference proteome</keyword>
<accession>A0A4Q2DTX5</accession>
<dbReference type="GO" id="GO:1902977">
    <property type="term" value="P:mitotic DNA replication preinitiation complex assembly"/>
    <property type="evidence" value="ECO:0007669"/>
    <property type="project" value="TreeGrafter"/>
</dbReference>
<organism evidence="9 10">
    <name type="scientific">Candolleomyces aberdarensis</name>
    <dbReference type="NCBI Taxonomy" id="2316362"/>
    <lineage>
        <taxon>Eukaryota</taxon>
        <taxon>Fungi</taxon>
        <taxon>Dikarya</taxon>
        <taxon>Basidiomycota</taxon>
        <taxon>Agaricomycotina</taxon>
        <taxon>Agaricomycetes</taxon>
        <taxon>Agaricomycetidae</taxon>
        <taxon>Agaricales</taxon>
        <taxon>Agaricineae</taxon>
        <taxon>Psathyrellaceae</taxon>
        <taxon>Candolleomyces</taxon>
    </lineage>
</organism>
<dbReference type="Proteomes" id="UP000290288">
    <property type="component" value="Unassembled WGS sequence"/>
</dbReference>
<keyword evidence="5 7" id="KW-0539">Nucleus</keyword>
<evidence type="ECO:0000256" key="8">
    <source>
        <dbReference type="SAM" id="MobiDB-lite"/>
    </source>
</evidence>
<dbReference type="OrthoDB" id="8775810at2759"/>
<comment type="subcellular location">
    <subcellularLocation>
        <location evidence="1 7">Nucleus</location>
    </subcellularLocation>
</comment>
<reference evidence="9 10" key="1">
    <citation type="submission" date="2019-01" db="EMBL/GenBank/DDBJ databases">
        <title>Draft genome sequence of Psathyrella aberdarensis IHI B618.</title>
        <authorList>
            <person name="Buettner E."/>
            <person name="Kellner H."/>
        </authorList>
    </citation>
    <scope>NUCLEOTIDE SEQUENCE [LARGE SCALE GENOMIC DNA]</scope>
    <source>
        <strain evidence="9 10">IHI B618</strain>
    </source>
</reference>
<feature type="region of interest" description="Disordered" evidence="8">
    <location>
        <begin position="492"/>
        <end position="515"/>
    </location>
</feature>
<comment type="similarity">
    <text evidence="2 7">Belongs to the SLD2 family.</text>
</comment>
<feature type="region of interest" description="Disordered" evidence="8">
    <location>
        <begin position="45"/>
        <end position="433"/>
    </location>
</feature>
<evidence type="ECO:0000256" key="4">
    <source>
        <dbReference type="ARBA" id="ARBA00022705"/>
    </source>
</evidence>
<dbReference type="GO" id="GO:0003697">
    <property type="term" value="F:single-stranded DNA binding"/>
    <property type="evidence" value="ECO:0007669"/>
    <property type="project" value="TreeGrafter"/>
</dbReference>
<dbReference type="GO" id="GO:0006270">
    <property type="term" value="P:DNA replication initiation"/>
    <property type="evidence" value="ECO:0007669"/>
    <property type="project" value="UniProtKB-UniRule"/>
</dbReference>
<name>A0A4Q2DTX5_9AGAR</name>
<comment type="caution">
    <text evidence="9">The sequence shown here is derived from an EMBL/GenBank/DDBJ whole genome shotgun (WGS) entry which is preliminary data.</text>
</comment>
<proteinExistence type="inferred from homology"/>
<protein>
    <recommendedName>
        <fullName evidence="3 7">DNA replication regulator SLD2</fullName>
    </recommendedName>
</protein>